<evidence type="ECO:0000313" key="1">
    <source>
        <dbReference type="EMBL" id="ABI69574.1"/>
    </source>
</evidence>
<dbReference type="RefSeq" id="WP_011641658.1">
    <property type="nucleotide sequence ID" value="NC_008346.1"/>
</dbReference>
<dbReference type="OrthoDB" id="9808061at2"/>
<dbReference type="STRING" id="335541.Swol_2283"/>
<accession>Q0AUN0</accession>
<evidence type="ECO:0000313" key="2">
    <source>
        <dbReference type="Proteomes" id="UP000001968"/>
    </source>
</evidence>
<sequence length="105" mass="12477">MSSNERKAWWEERLAEHEASGQRVTAWCEENSITPRQFYYWRRKLRTEHVEKEQPVKWLSLKYESRQLGIAGDAIAVHVGQATVEIRKGFDRELFCEIIQVLQTI</sequence>
<evidence type="ECO:0008006" key="3">
    <source>
        <dbReference type="Google" id="ProtNLM"/>
    </source>
</evidence>
<dbReference type="NCBIfam" id="NF047593">
    <property type="entry name" value="IS66_ISAeme5_TnpA"/>
    <property type="match status" value="1"/>
</dbReference>
<dbReference type="HOGENOM" id="CLU_151804_3_1_9"/>
<protein>
    <recommendedName>
        <fullName evidence="3">Transposase</fullName>
    </recommendedName>
</protein>
<dbReference type="EMBL" id="CP000448">
    <property type="protein sequence ID" value="ABI69574.1"/>
    <property type="molecule type" value="Genomic_DNA"/>
</dbReference>
<name>Q0AUN0_SYNWW</name>
<dbReference type="AlphaFoldDB" id="Q0AUN0"/>
<dbReference type="eggNOG" id="COG2963">
    <property type="taxonomic scope" value="Bacteria"/>
</dbReference>
<keyword evidence="2" id="KW-1185">Reference proteome</keyword>
<gene>
    <name evidence="1" type="ordered locus">Swol_2283</name>
</gene>
<dbReference type="KEGG" id="swo:Swol_2283"/>
<proteinExistence type="predicted"/>
<organism evidence="1 2">
    <name type="scientific">Syntrophomonas wolfei subsp. wolfei (strain DSM 2245B / Goettingen)</name>
    <dbReference type="NCBI Taxonomy" id="335541"/>
    <lineage>
        <taxon>Bacteria</taxon>
        <taxon>Bacillati</taxon>
        <taxon>Bacillota</taxon>
        <taxon>Clostridia</taxon>
        <taxon>Eubacteriales</taxon>
        <taxon>Syntrophomonadaceae</taxon>
        <taxon>Syntrophomonas</taxon>
    </lineage>
</organism>
<dbReference type="Proteomes" id="UP000001968">
    <property type="component" value="Chromosome"/>
</dbReference>
<reference evidence="2" key="1">
    <citation type="journal article" date="2010" name="Environ. Microbiol.">
        <title>The genome of Syntrophomonas wolfei: new insights into syntrophic metabolism and biohydrogen production.</title>
        <authorList>
            <person name="Sieber J.R."/>
            <person name="Sims D.R."/>
            <person name="Han C."/>
            <person name="Kim E."/>
            <person name="Lykidis A."/>
            <person name="Lapidus A.L."/>
            <person name="McDonnald E."/>
            <person name="Rohlin L."/>
            <person name="Culley D.E."/>
            <person name="Gunsalus R."/>
            <person name="McInerney M.J."/>
        </authorList>
    </citation>
    <scope>NUCLEOTIDE SEQUENCE [LARGE SCALE GENOMIC DNA]</scope>
    <source>
        <strain evidence="2">DSM 2245B / Goettingen</strain>
    </source>
</reference>